<dbReference type="STRING" id="43928.SAMN05443636_1340"/>
<evidence type="ECO:0000256" key="2">
    <source>
        <dbReference type="SAM" id="Phobius"/>
    </source>
</evidence>
<keyword evidence="2" id="KW-0472">Membrane</keyword>
<name>A0A1M5NTD7_9EURY</name>
<feature type="compositionally biased region" description="Low complexity" evidence="1">
    <location>
        <begin position="495"/>
        <end position="507"/>
    </location>
</feature>
<feature type="transmembrane region" description="Helical" evidence="2">
    <location>
        <begin position="94"/>
        <end position="116"/>
    </location>
</feature>
<keyword evidence="2" id="KW-0812">Transmembrane</keyword>
<dbReference type="Proteomes" id="UP000184357">
    <property type="component" value="Unassembled WGS sequence"/>
</dbReference>
<evidence type="ECO:0000313" key="4">
    <source>
        <dbReference type="Proteomes" id="UP000184357"/>
    </source>
</evidence>
<dbReference type="AlphaFoldDB" id="A0A1M5NTD7"/>
<feature type="compositionally biased region" description="Basic and acidic residues" evidence="1">
    <location>
        <begin position="508"/>
        <end position="520"/>
    </location>
</feature>
<protein>
    <submittedName>
        <fullName evidence="3">Uncharacterized protein</fullName>
    </submittedName>
</protein>
<organism evidence="3 4">
    <name type="scientific">Halobaculum gomorrense</name>
    <dbReference type="NCBI Taxonomy" id="43928"/>
    <lineage>
        <taxon>Archaea</taxon>
        <taxon>Methanobacteriati</taxon>
        <taxon>Methanobacteriota</taxon>
        <taxon>Stenosarchaea group</taxon>
        <taxon>Halobacteria</taxon>
        <taxon>Halobacteriales</taxon>
        <taxon>Haloferacaceae</taxon>
        <taxon>Halobaculum</taxon>
    </lineage>
</organism>
<gene>
    <name evidence="3" type="ORF">SAMN05443636_1340</name>
</gene>
<reference evidence="3 4" key="1">
    <citation type="submission" date="2016-11" db="EMBL/GenBank/DDBJ databases">
        <authorList>
            <person name="Jaros S."/>
            <person name="Januszkiewicz K."/>
            <person name="Wedrychowicz H."/>
        </authorList>
    </citation>
    <scope>NUCLEOTIDE SEQUENCE [LARGE SCALE GENOMIC DNA]</scope>
    <source>
        <strain evidence="3 4">DSM 9297</strain>
    </source>
</reference>
<dbReference type="RefSeq" id="WP_143165385.1">
    <property type="nucleotide sequence ID" value="NZ_FQWV01000003.1"/>
</dbReference>
<feature type="region of interest" description="Disordered" evidence="1">
    <location>
        <begin position="495"/>
        <end position="543"/>
    </location>
</feature>
<accession>A0A1M5NTD7</accession>
<keyword evidence="4" id="KW-1185">Reference proteome</keyword>
<feature type="transmembrane region" description="Helical" evidence="2">
    <location>
        <begin position="128"/>
        <end position="149"/>
    </location>
</feature>
<keyword evidence="2" id="KW-1133">Transmembrane helix</keyword>
<dbReference type="OrthoDB" id="177668at2157"/>
<evidence type="ECO:0000313" key="3">
    <source>
        <dbReference type="EMBL" id="SHG92792.1"/>
    </source>
</evidence>
<sequence length="642" mass="68482">MSRTAHGQTIAWGAAGVPLVVALVQTLLALFGYTSGSAGLTPIAEPVLSIPVLFEAAVVFKDSSAVVMGLFLLIALAWAAQGAAMLVVEHREAAFGAATLSAVLFFALFFGVYAPLISADVPVAQLAAFYLVPVCAAALQLFAVATYPWNDVVLEETSGDLGRLEAELANRRAAFDDAFDAQFEGLETLADVAPSGVRDAREGAEEFRARLDDIDEDIAAIRSMSDGEAAQAARASVESELETVDPQARVDELDERFQQALASGIRTEYGEFVVRSEYGERYRAVNLPTNHREVSIPGGADAVHLDHVDEELEALTRSADSYGAVAAAVEAVDAHRQRVRAHIREREASVVDAVSTAENRLDTLETQIDAMDVPFGERVDEVLLAGRDPDLVGARDVRSQLDRAREALHDCRFDDALSTAEDAADRAATLVTTAELLSTLEASLDARHSTVSVPSEVPAGYIEAIVPAIRAGYDGVDAAFDAGRGRIAFTYDDASADPAATDNPAATADRDDAGGAERDSGQAVDDAPSGSVGTGSGRESVRVASPEEVVDGVLYAFREFETGGTGDDRIVQFRLEDLPDAVATRDVLVNVERFAGRQSDLFESVDLQSPEPPGFIEFTPAEGASIERSLSEAHRRFREKYT</sequence>
<feature type="transmembrane region" description="Helical" evidence="2">
    <location>
        <begin position="39"/>
        <end position="60"/>
    </location>
</feature>
<proteinExistence type="predicted"/>
<feature type="transmembrane region" description="Helical" evidence="2">
    <location>
        <begin position="12"/>
        <end position="33"/>
    </location>
</feature>
<evidence type="ECO:0000256" key="1">
    <source>
        <dbReference type="SAM" id="MobiDB-lite"/>
    </source>
</evidence>
<dbReference type="EMBL" id="FQWV01000003">
    <property type="protein sequence ID" value="SHG92792.1"/>
    <property type="molecule type" value="Genomic_DNA"/>
</dbReference>
<feature type="transmembrane region" description="Helical" evidence="2">
    <location>
        <begin position="67"/>
        <end position="88"/>
    </location>
</feature>